<name>A0AA36JBU5_9DINO</name>
<keyword evidence="2" id="KW-1185">Reference proteome</keyword>
<accession>A0AA36JBU5</accession>
<reference evidence="1" key="1">
    <citation type="submission" date="2023-08" db="EMBL/GenBank/DDBJ databases">
        <authorList>
            <person name="Chen Y."/>
            <person name="Shah S."/>
            <person name="Dougan E. K."/>
            <person name="Thang M."/>
            <person name="Chan C."/>
        </authorList>
    </citation>
    <scope>NUCLEOTIDE SEQUENCE</scope>
</reference>
<proteinExistence type="predicted"/>
<gene>
    <name evidence="1" type="ORF">EVOR1521_LOCUS25318</name>
</gene>
<organism evidence="1 2">
    <name type="scientific">Effrenium voratum</name>
    <dbReference type="NCBI Taxonomy" id="2562239"/>
    <lineage>
        <taxon>Eukaryota</taxon>
        <taxon>Sar</taxon>
        <taxon>Alveolata</taxon>
        <taxon>Dinophyceae</taxon>
        <taxon>Suessiales</taxon>
        <taxon>Symbiodiniaceae</taxon>
        <taxon>Effrenium</taxon>
    </lineage>
</organism>
<protein>
    <submittedName>
        <fullName evidence="1">Uncharacterized protein</fullName>
    </submittedName>
</protein>
<dbReference type="AlphaFoldDB" id="A0AA36JBU5"/>
<comment type="caution">
    <text evidence="1">The sequence shown here is derived from an EMBL/GenBank/DDBJ whole genome shotgun (WGS) entry which is preliminary data.</text>
</comment>
<sequence length="114" mass="12321">MWLLLGTGMRMQNYSHFSLWAGVIGLEAALQYADPSNLAEHVPSFGALPGSASKPSISGLARALQLEALMFLNLVASCHGHGHLRARRIGELGTTLEVSILVELLQSRVPLECR</sequence>
<dbReference type="Proteomes" id="UP001178507">
    <property type="component" value="Unassembled WGS sequence"/>
</dbReference>
<evidence type="ECO:0000313" key="2">
    <source>
        <dbReference type="Proteomes" id="UP001178507"/>
    </source>
</evidence>
<dbReference type="EMBL" id="CAUJNA010003451">
    <property type="protein sequence ID" value="CAJ1402420.1"/>
    <property type="molecule type" value="Genomic_DNA"/>
</dbReference>
<evidence type="ECO:0000313" key="1">
    <source>
        <dbReference type="EMBL" id="CAJ1402420.1"/>
    </source>
</evidence>